<keyword evidence="1" id="KW-0812">Transmembrane</keyword>
<organism evidence="2 3">
    <name type="scientific">Nitritalea halalkaliphila LW7</name>
    <dbReference type="NCBI Taxonomy" id="1189621"/>
    <lineage>
        <taxon>Bacteria</taxon>
        <taxon>Pseudomonadati</taxon>
        <taxon>Bacteroidota</taxon>
        <taxon>Cytophagia</taxon>
        <taxon>Cytophagales</taxon>
        <taxon>Cyclobacteriaceae</taxon>
        <taxon>Nitritalea</taxon>
    </lineage>
</organism>
<name>I5C793_9BACT</name>
<proteinExistence type="predicted"/>
<protein>
    <submittedName>
        <fullName evidence="2">Uncharacterized protein</fullName>
    </submittedName>
</protein>
<comment type="caution">
    <text evidence="2">The sequence shown here is derived from an EMBL/GenBank/DDBJ whole genome shotgun (WGS) entry which is preliminary data.</text>
</comment>
<keyword evidence="1" id="KW-0472">Membrane</keyword>
<dbReference type="EMBL" id="AJYA01000013">
    <property type="protein sequence ID" value="EIM77695.1"/>
    <property type="molecule type" value="Genomic_DNA"/>
</dbReference>
<gene>
    <name evidence="2" type="ORF">A3SI_05914</name>
</gene>
<dbReference type="AlphaFoldDB" id="I5C793"/>
<evidence type="ECO:0000313" key="3">
    <source>
        <dbReference type="Proteomes" id="UP000005551"/>
    </source>
</evidence>
<accession>I5C793</accession>
<reference evidence="2 3" key="1">
    <citation type="submission" date="2012-05" db="EMBL/GenBank/DDBJ databases">
        <title>Genome sequence of Nitritalea halalkaliphila LW7.</title>
        <authorList>
            <person name="Jangir P.K."/>
            <person name="Singh A."/>
            <person name="Shivaji S."/>
            <person name="Sharma R."/>
        </authorList>
    </citation>
    <scope>NUCLEOTIDE SEQUENCE [LARGE SCALE GENOMIC DNA]</scope>
    <source>
        <strain evidence="2 3">LW7</strain>
    </source>
</reference>
<sequence length="60" mass="7096">MDYQEKRDADTKRNEEQWIFYIKESDSEAVKLAKQVGNFFYTIYMGIITFIAWLIAVLPG</sequence>
<evidence type="ECO:0000313" key="2">
    <source>
        <dbReference type="EMBL" id="EIM77695.1"/>
    </source>
</evidence>
<dbReference type="Proteomes" id="UP000005551">
    <property type="component" value="Unassembled WGS sequence"/>
</dbReference>
<feature type="transmembrane region" description="Helical" evidence="1">
    <location>
        <begin position="39"/>
        <end position="58"/>
    </location>
</feature>
<evidence type="ECO:0000256" key="1">
    <source>
        <dbReference type="SAM" id="Phobius"/>
    </source>
</evidence>
<keyword evidence="1" id="KW-1133">Transmembrane helix</keyword>
<keyword evidence="3" id="KW-1185">Reference proteome</keyword>